<dbReference type="AlphaFoldDB" id="A0A9J6QX13"/>
<feature type="compositionally biased region" description="Basic and acidic residues" evidence="1">
    <location>
        <begin position="56"/>
        <end position="94"/>
    </location>
</feature>
<comment type="caution">
    <text evidence="2">The sequence shown here is derived from an EMBL/GenBank/DDBJ whole genome shotgun (WGS) entry which is preliminary data.</text>
</comment>
<dbReference type="Proteomes" id="UP001065549">
    <property type="component" value="Unassembled WGS sequence"/>
</dbReference>
<reference evidence="2" key="1">
    <citation type="submission" date="2022-09" db="EMBL/GenBank/DDBJ databases">
        <title>Culturomic study of gut microbiota in children with autism spectrum disorder.</title>
        <authorList>
            <person name="Efimov B.A."/>
            <person name="Chaplin A.V."/>
            <person name="Sokolova S.R."/>
            <person name="Pikina A.P."/>
            <person name="Korzhanova M."/>
            <person name="Belova V."/>
            <person name="Korostin D."/>
        </authorList>
    </citation>
    <scope>NUCLEOTIDE SEQUENCE</scope>
    <source>
        <strain evidence="2">ASD5510</strain>
    </source>
</reference>
<gene>
    <name evidence="2" type="ORF">OBO34_16945</name>
</gene>
<sequence>MNKKTMAVICGVCFLLSTLFFWQRLQEGRLPELKVSGSDLGKLCVSQVYPAIDRGVERKETKTSQKATEKTVQETARPAEETNQPEKETKKADNSKPLVIIYHTHSTESYQPYSESNFHREKEEGTVRDVGNVLTSELQSLGIGVVHDKTIHDRPSYNQSYDRSLETITALMKKYPTAKYIIDLHRDAAAYAGNVGKTTTINGETVAKFSLVVGQNNANFSKLKSFANKINNKAEAMYKGFGGRAIEKTYRYNEYIADKYLLLEIGNNQNNIKEVKATGKYFAHVLAAVIEEDGK</sequence>
<evidence type="ECO:0000313" key="3">
    <source>
        <dbReference type="Proteomes" id="UP001065549"/>
    </source>
</evidence>
<dbReference type="RefSeq" id="WP_148394744.1">
    <property type="nucleotide sequence ID" value="NZ_JAJAGH010000003.1"/>
</dbReference>
<dbReference type="NCBIfam" id="TIGR02867">
    <property type="entry name" value="spore_II_P"/>
    <property type="match status" value="1"/>
</dbReference>
<feature type="region of interest" description="Disordered" evidence="1">
    <location>
        <begin position="56"/>
        <end position="96"/>
    </location>
</feature>
<name>A0A9J6QX13_9FIRM</name>
<dbReference type="EMBL" id="JAOSHN010000007">
    <property type="protein sequence ID" value="MCU7380030.1"/>
    <property type="molecule type" value="Genomic_DNA"/>
</dbReference>
<dbReference type="Pfam" id="PF07454">
    <property type="entry name" value="SpoIIP"/>
    <property type="match status" value="1"/>
</dbReference>
<accession>A0A9J6QX13</accession>
<organism evidence="2 3">
    <name type="scientific">Hominibacterium faecale</name>
    <dbReference type="NCBI Taxonomy" id="2839743"/>
    <lineage>
        <taxon>Bacteria</taxon>
        <taxon>Bacillati</taxon>
        <taxon>Bacillota</taxon>
        <taxon>Clostridia</taxon>
        <taxon>Peptostreptococcales</taxon>
        <taxon>Anaerovoracaceae</taxon>
        <taxon>Hominibacterium</taxon>
    </lineage>
</organism>
<dbReference type="InterPro" id="IPR010897">
    <property type="entry name" value="Spore_II_P"/>
</dbReference>
<keyword evidence="3" id="KW-1185">Reference proteome</keyword>
<protein>
    <submittedName>
        <fullName evidence="2">Stage II sporulation protein P</fullName>
    </submittedName>
</protein>
<proteinExistence type="predicted"/>
<evidence type="ECO:0000256" key="1">
    <source>
        <dbReference type="SAM" id="MobiDB-lite"/>
    </source>
</evidence>
<evidence type="ECO:0000313" key="2">
    <source>
        <dbReference type="EMBL" id="MCU7380030.1"/>
    </source>
</evidence>